<organism evidence="1 2">
    <name type="scientific">Paenibacillus oralis</name>
    <dbReference type="NCBI Taxonomy" id="2490856"/>
    <lineage>
        <taxon>Bacteria</taxon>
        <taxon>Bacillati</taxon>
        <taxon>Bacillota</taxon>
        <taxon>Bacilli</taxon>
        <taxon>Bacillales</taxon>
        <taxon>Paenibacillaceae</taxon>
        <taxon>Paenibacillus</taxon>
    </lineage>
</organism>
<dbReference type="RefSeq" id="WP_128635928.1">
    <property type="nucleotide sequence ID" value="NZ_RRCN01000002.1"/>
</dbReference>
<dbReference type="EMBL" id="RRCN01000002">
    <property type="protein sequence ID" value="RRJ54844.1"/>
    <property type="molecule type" value="Genomic_DNA"/>
</dbReference>
<sequence>MKEIFQYPIHPLANGIMQLTERHAIPNPFFSRQEESVLSLLLYYLEDLFASTFPNDLVAFDVLLQNPRIFQFSLDVFQKAFSEMPETSRAKQVFERTPFMKLTPNWETQERTMFVHTLSGLRKRFQITDETIQEDISRVEGLNPATYGLLEKGNSLLDKDLECNWVCPECKVSSPTEQWNQETAAKWGEDIFPIGDPVSDHAVFVCPNCKFENIGEVILEESKYKARIVEE</sequence>
<dbReference type="Proteomes" id="UP000267017">
    <property type="component" value="Unassembled WGS sequence"/>
</dbReference>
<comment type="caution">
    <text evidence="1">The sequence shown here is derived from an EMBL/GenBank/DDBJ whole genome shotgun (WGS) entry which is preliminary data.</text>
</comment>
<evidence type="ECO:0000313" key="1">
    <source>
        <dbReference type="EMBL" id="RRJ54844.1"/>
    </source>
</evidence>
<gene>
    <name evidence="1" type="ORF">EHV15_35310</name>
</gene>
<accession>A0A3P3TBD9</accession>
<proteinExistence type="predicted"/>
<evidence type="ECO:0000313" key="2">
    <source>
        <dbReference type="Proteomes" id="UP000267017"/>
    </source>
</evidence>
<keyword evidence="2" id="KW-1185">Reference proteome</keyword>
<protein>
    <submittedName>
        <fullName evidence="1">Uncharacterized protein</fullName>
    </submittedName>
</protein>
<name>A0A3P3TBD9_9BACL</name>
<dbReference type="AlphaFoldDB" id="A0A3P3TBD9"/>
<reference evidence="1 2" key="1">
    <citation type="submission" date="2018-11" db="EMBL/GenBank/DDBJ databases">
        <title>Genome sequencing of Paenibacillus sp. KCOM 3021 (= ChDC PVNT-B20).</title>
        <authorList>
            <person name="Kook J.-K."/>
            <person name="Park S.-N."/>
            <person name="Lim Y.K."/>
        </authorList>
    </citation>
    <scope>NUCLEOTIDE SEQUENCE [LARGE SCALE GENOMIC DNA]</scope>
    <source>
        <strain evidence="1 2">KCOM 3021</strain>
    </source>
</reference>